<protein>
    <submittedName>
        <fullName evidence="7">TM2 domain-containing membrane protein YozV</fullName>
    </submittedName>
</protein>
<keyword evidence="4 5" id="KW-0472">Membrane</keyword>
<organism evidence="7 8">
    <name type="scientific">Flavobacterium arsenatis</name>
    <dbReference type="NCBI Taxonomy" id="1484332"/>
    <lineage>
        <taxon>Bacteria</taxon>
        <taxon>Pseudomonadati</taxon>
        <taxon>Bacteroidota</taxon>
        <taxon>Flavobacteriia</taxon>
        <taxon>Flavobacteriales</taxon>
        <taxon>Flavobacteriaceae</taxon>
        <taxon>Flavobacterium</taxon>
    </lineage>
</organism>
<keyword evidence="2 5" id="KW-0812">Transmembrane</keyword>
<keyword evidence="3 5" id="KW-1133">Transmembrane helix</keyword>
<dbReference type="Proteomes" id="UP001255185">
    <property type="component" value="Unassembled WGS sequence"/>
</dbReference>
<evidence type="ECO:0000256" key="3">
    <source>
        <dbReference type="ARBA" id="ARBA00022989"/>
    </source>
</evidence>
<feature type="transmembrane region" description="Helical" evidence="5">
    <location>
        <begin position="30"/>
        <end position="49"/>
    </location>
</feature>
<evidence type="ECO:0000313" key="7">
    <source>
        <dbReference type="EMBL" id="MDR6969008.1"/>
    </source>
</evidence>
<evidence type="ECO:0000256" key="1">
    <source>
        <dbReference type="ARBA" id="ARBA00004141"/>
    </source>
</evidence>
<evidence type="ECO:0000313" key="8">
    <source>
        <dbReference type="Proteomes" id="UP001255185"/>
    </source>
</evidence>
<evidence type="ECO:0000256" key="5">
    <source>
        <dbReference type="SAM" id="Phobius"/>
    </source>
</evidence>
<dbReference type="RefSeq" id="WP_310027698.1">
    <property type="nucleotide sequence ID" value="NZ_JAVDVI010000014.1"/>
</dbReference>
<accession>A0ABU1TT04</accession>
<feature type="transmembrane region" description="Helical" evidence="5">
    <location>
        <begin position="55"/>
        <end position="79"/>
    </location>
</feature>
<dbReference type="InterPro" id="IPR007829">
    <property type="entry name" value="TM2"/>
</dbReference>
<comment type="caution">
    <text evidence="7">The sequence shown here is derived from an EMBL/GenBank/DDBJ whole genome shotgun (WGS) entry which is preliminary data.</text>
</comment>
<comment type="subcellular location">
    <subcellularLocation>
        <location evidence="1">Membrane</location>
        <topology evidence="1">Multi-pass membrane protein</topology>
    </subcellularLocation>
</comment>
<proteinExistence type="predicted"/>
<dbReference type="EMBL" id="JAVDVI010000014">
    <property type="protein sequence ID" value="MDR6969008.1"/>
    <property type="molecule type" value="Genomic_DNA"/>
</dbReference>
<name>A0ABU1TT04_9FLAO</name>
<sequence length="112" mass="12989">MEENNNSRNESWNQPTYEQRPEYMQDNKKVLAGLMALLFGYLGIHKFVLGYTNEGVILLVLSLIGFATSCLVVGIFILIPISLISFVEGIIYLTKSDRDFYEIYQKNKRPWF</sequence>
<evidence type="ECO:0000259" key="6">
    <source>
        <dbReference type="Pfam" id="PF05154"/>
    </source>
</evidence>
<evidence type="ECO:0000256" key="4">
    <source>
        <dbReference type="ARBA" id="ARBA00023136"/>
    </source>
</evidence>
<evidence type="ECO:0000256" key="2">
    <source>
        <dbReference type="ARBA" id="ARBA00022692"/>
    </source>
</evidence>
<feature type="domain" description="TM2" evidence="6">
    <location>
        <begin position="26"/>
        <end position="69"/>
    </location>
</feature>
<dbReference type="Pfam" id="PF05154">
    <property type="entry name" value="TM2"/>
    <property type="match status" value="1"/>
</dbReference>
<reference evidence="7 8" key="1">
    <citation type="submission" date="2023-07" db="EMBL/GenBank/DDBJ databases">
        <title>Sorghum-associated microbial communities from plants grown in Nebraska, USA.</title>
        <authorList>
            <person name="Schachtman D."/>
        </authorList>
    </citation>
    <scope>NUCLEOTIDE SEQUENCE [LARGE SCALE GENOMIC DNA]</scope>
    <source>
        <strain evidence="7 8">3773</strain>
    </source>
</reference>
<gene>
    <name evidence="7" type="ORF">J2X31_003034</name>
</gene>
<keyword evidence="8" id="KW-1185">Reference proteome</keyword>